<sequence length="171" mass="19819">MPVFITHRFGEQMNIRAAGIRDMGRILEIYEYAREYMKTHGNPNQWGDDRPAKSVIADDIKAQRCYVIEEGDHIFACFVFAIGFEKEYETDFASTVEYGMIHRVASDKSKGGIVERIVDFAKKKVDVLRIDTHEDNKTMQNAIEKQKFKRLGIIHLDDGSPRILYELKEDI</sequence>
<dbReference type="eggNOG" id="COG1670">
    <property type="taxonomic scope" value="Bacteria"/>
</dbReference>
<keyword evidence="2" id="KW-1185">Reference proteome</keyword>
<dbReference type="SUPFAM" id="SSF55729">
    <property type="entry name" value="Acyl-CoA N-acyltransferases (Nat)"/>
    <property type="match status" value="1"/>
</dbReference>
<reference evidence="1 2" key="1">
    <citation type="submission" date="2012-03" db="EMBL/GenBank/DDBJ databases">
        <authorList>
            <person name="Durkin A.S."/>
            <person name="McCorrison J."/>
            <person name="Torralba M."/>
            <person name="Gillis M."/>
            <person name="Methe B."/>
            <person name="Sutton G."/>
            <person name="Nelson K.E."/>
        </authorList>
    </citation>
    <scope>NUCLEOTIDE SEQUENCE [LARGE SCALE GENOMIC DNA]</scope>
    <source>
        <strain evidence="1 2">F0468</strain>
    </source>
</reference>
<dbReference type="Proteomes" id="UP000005039">
    <property type="component" value="Unassembled WGS sequence"/>
</dbReference>
<dbReference type="Gene3D" id="3.40.630.30">
    <property type="match status" value="1"/>
</dbReference>
<organism evidence="1 2">
    <name type="scientific">Lachnoanaerobaculum saburreum F0468</name>
    <dbReference type="NCBI Taxonomy" id="1095750"/>
    <lineage>
        <taxon>Bacteria</taxon>
        <taxon>Bacillati</taxon>
        <taxon>Bacillota</taxon>
        <taxon>Clostridia</taxon>
        <taxon>Lachnospirales</taxon>
        <taxon>Lachnospiraceae</taxon>
        <taxon>Lachnoanaerobaculum</taxon>
    </lineage>
</organism>
<comment type="caution">
    <text evidence="1">The sequence shown here is derived from an EMBL/GenBank/DDBJ whole genome shotgun (WGS) entry which is preliminary data.</text>
</comment>
<dbReference type="PATRIC" id="fig|1095750.3.peg.1517"/>
<proteinExistence type="predicted"/>
<dbReference type="AlphaFoldDB" id="I0R7L5"/>
<gene>
    <name evidence="1" type="ORF">HMPREF9970_2299</name>
</gene>
<evidence type="ECO:0008006" key="3">
    <source>
        <dbReference type="Google" id="ProtNLM"/>
    </source>
</evidence>
<dbReference type="EMBL" id="AJGH01000069">
    <property type="protein sequence ID" value="EIC95673.1"/>
    <property type="molecule type" value="Genomic_DNA"/>
</dbReference>
<evidence type="ECO:0000313" key="1">
    <source>
        <dbReference type="EMBL" id="EIC95673.1"/>
    </source>
</evidence>
<name>I0R7L5_9FIRM</name>
<evidence type="ECO:0000313" key="2">
    <source>
        <dbReference type="Proteomes" id="UP000005039"/>
    </source>
</evidence>
<dbReference type="InterPro" id="IPR016181">
    <property type="entry name" value="Acyl_CoA_acyltransferase"/>
</dbReference>
<protein>
    <recommendedName>
        <fullName evidence="3">Acetyltransferase, GNAT family</fullName>
    </recommendedName>
</protein>
<accession>I0R7L5</accession>